<sequence length="263" mass="29417">MLSQVEARATCAAHLTTVAALPLVDVGDIRFAGLFLITCRRKSAVADVADAIRQRGAPLSSYCPGLKNLRYRAAGRNIELEGVGLETTKLMFYFDINIPFEIWNREWCRKLKAGPELEPKVRTGIEVVNGIGVESEYRIGIRIKSVSTRCVVGFCDRNSKFYGGSDGGGVWVIEGVGRGESLRASRRNRAEAVTRRDRPRRVTRHHAAACRKPACVIISYVRHPLKLFLYALRLSKCVQSSPRCYVIGRRQMEHVLGLRMKIA</sequence>
<dbReference type="Proteomes" id="UP000299102">
    <property type="component" value="Unassembled WGS sequence"/>
</dbReference>
<dbReference type="EMBL" id="BGZK01003430">
    <property type="protein sequence ID" value="GBP01176.1"/>
    <property type="molecule type" value="Genomic_DNA"/>
</dbReference>
<dbReference type="AlphaFoldDB" id="A0A4C1SGZ9"/>
<reference evidence="1 2" key="1">
    <citation type="journal article" date="2019" name="Commun. Biol.">
        <title>The bagworm genome reveals a unique fibroin gene that provides high tensile strength.</title>
        <authorList>
            <person name="Kono N."/>
            <person name="Nakamura H."/>
            <person name="Ohtoshi R."/>
            <person name="Tomita M."/>
            <person name="Numata K."/>
            <person name="Arakawa K."/>
        </authorList>
    </citation>
    <scope>NUCLEOTIDE SEQUENCE [LARGE SCALE GENOMIC DNA]</scope>
</reference>
<evidence type="ECO:0000313" key="1">
    <source>
        <dbReference type="EMBL" id="GBP01176.1"/>
    </source>
</evidence>
<keyword evidence="2" id="KW-1185">Reference proteome</keyword>
<gene>
    <name evidence="1" type="ORF">EVAR_4357_1</name>
</gene>
<evidence type="ECO:0000313" key="2">
    <source>
        <dbReference type="Proteomes" id="UP000299102"/>
    </source>
</evidence>
<comment type="caution">
    <text evidence="1">The sequence shown here is derived from an EMBL/GenBank/DDBJ whole genome shotgun (WGS) entry which is preliminary data.</text>
</comment>
<proteinExistence type="predicted"/>
<protein>
    <submittedName>
        <fullName evidence="1">Uncharacterized protein</fullName>
    </submittedName>
</protein>
<name>A0A4C1SGZ9_EUMVA</name>
<accession>A0A4C1SGZ9</accession>
<organism evidence="1 2">
    <name type="scientific">Eumeta variegata</name>
    <name type="common">Bagworm moth</name>
    <name type="synonym">Eumeta japonica</name>
    <dbReference type="NCBI Taxonomy" id="151549"/>
    <lineage>
        <taxon>Eukaryota</taxon>
        <taxon>Metazoa</taxon>
        <taxon>Ecdysozoa</taxon>
        <taxon>Arthropoda</taxon>
        <taxon>Hexapoda</taxon>
        <taxon>Insecta</taxon>
        <taxon>Pterygota</taxon>
        <taxon>Neoptera</taxon>
        <taxon>Endopterygota</taxon>
        <taxon>Lepidoptera</taxon>
        <taxon>Glossata</taxon>
        <taxon>Ditrysia</taxon>
        <taxon>Tineoidea</taxon>
        <taxon>Psychidae</taxon>
        <taxon>Oiketicinae</taxon>
        <taxon>Eumeta</taxon>
    </lineage>
</organism>